<feature type="non-terminal residue" evidence="12">
    <location>
        <position position="1"/>
    </location>
</feature>
<gene>
    <name evidence="12" type="ORF">MSPICULIGERA_LOCUS19365</name>
</gene>
<evidence type="ECO:0000256" key="9">
    <source>
        <dbReference type="ARBA" id="ARBA00045828"/>
    </source>
</evidence>
<dbReference type="AlphaFoldDB" id="A0AA36D7F7"/>
<reference evidence="12" key="1">
    <citation type="submission" date="2023-06" db="EMBL/GenBank/DDBJ databases">
        <authorList>
            <person name="Delattre M."/>
        </authorList>
    </citation>
    <scope>NUCLEOTIDE SEQUENCE</scope>
    <source>
        <strain evidence="12">AF72</strain>
    </source>
</reference>
<feature type="transmembrane region" description="Helical" evidence="10">
    <location>
        <begin position="6"/>
        <end position="28"/>
    </location>
</feature>
<comment type="function">
    <text evidence="9">Zinc metalloprotease that mediates intramembrane proteolysis of proteins such as ATF6, ATF6B, SREBF1/SREBP1 and SREBF2/SREBP2. Catalyzes the second step in the proteolytic activation of the sterol regulatory element-binding proteins (SREBPs) SREBF1/SREBP1 and SREBF2/SREBP2: cleaves SREBPs within the first transmembrane segment, thereby releasing the N-terminal segment with a portion of the transmembrane segment attached. Mature N-terminal SREBP fragments shuttle to the nucleus and activate gene transcription. Also mediates the second step in the proteolytic activation of the cyclic AMP-dependent transcription factor ATF-6 (ATF6 and ATF6B). Involved in intramembrane proteolysis during bone formation. In astrocytes and osteoblasts, upon DNA damage and ER stress, mediates the second step of the regulated intramembrane proteolytic activation of the transcription factor CREB3L1, leading to the inhibition of cell-cycle progression.</text>
</comment>
<evidence type="ECO:0000259" key="11">
    <source>
        <dbReference type="Pfam" id="PF02163"/>
    </source>
</evidence>
<dbReference type="GO" id="GO:0012505">
    <property type="term" value="C:endomembrane system"/>
    <property type="evidence" value="ECO:0007669"/>
    <property type="project" value="UniProtKB-SubCell"/>
</dbReference>
<evidence type="ECO:0000256" key="5">
    <source>
        <dbReference type="ARBA" id="ARBA00022692"/>
    </source>
</evidence>
<dbReference type="PRINTS" id="PR01000">
    <property type="entry name" value="SREBPS2PTASE"/>
</dbReference>
<evidence type="ECO:0000256" key="7">
    <source>
        <dbReference type="ARBA" id="ARBA00023136"/>
    </source>
</evidence>
<evidence type="ECO:0000256" key="3">
    <source>
        <dbReference type="ARBA" id="ARBA00012347"/>
    </source>
</evidence>
<dbReference type="PANTHER" id="PTHR13325:SF3">
    <property type="entry name" value="MEMBRANE-BOUND TRANSCRIPTION FACTOR SITE-2 PROTEASE"/>
    <property type="match status" value="1"/>
</dbReference>
<evidence type="ECO:0000256" key="2">
    <source>
        <dbReference type="ARBA" id="ARBA00004127"/>
    </source>
</evidence>
<feature type="transmembrane region" description="Helical" evidence="10">
    <location>
        <begin position="206"/>
        <end position="224"/>
    </location>
</feature>
<dbReference type="InterPro" id="IPR001193">
    <property type="entry name" value="MBTPS2"/>
</dbReference>
<feature type="domain" description="Peptidase M50" evidence="11">
    <location>
        <begin position="179"/>
        <end position="553"/>
    </location>
</feature>
<dbReference type="GO" id="GO:0031293">
    <property type="term" value="P:membrane protein intracellular domain proteolysis"/>
    <property type="evidence" value="ECO:0007669"/>
    <property type="project" value="TreeGrafter"/>
</dbReference>
<name>A0AA36D7F7_9BILA</name>
<dbReference type="EMBL" id="CATQJA010002662">
    <property type="protein sequence ID" value="CAJ0581199.1"/>
    <property type="molecule type" value="Genomic_DNA"/>
</dbReference>
<dbReference type="InterPro" id="IPR008915">
    <property type="entry name" value="Peptidase_M50"/>
</dbReference>
<evidence type="ECO:0000256" key="6">
    <source>
        <dbReference type="ARBA" id="ARBA00022989"/>
    </source>
</evidence>
<comment type="caution">
    <text evidence="12">The sequence shown here is derived from an EMBL/GenBank/DDBJ whole genome shotgun (WGS) entry which is preliminary data.</text>
</comment>
<protein>
    <recommendedName>
        <fullName evidence="4">Membrane-bound transcription factor site-2 protease</fullName>
        <ecNumber evidence="3">3.4.24.85</ecNumber>
    </recommendedName>
    <alternativeName>
        <fullName evidence="8">Endopeptidase S2P</fullName>
    </alternativeName>
</protein>
<evidence type="ECO:0000256" key="4">
    <source>
        <dbReference type="ARBA" id="ARBA00014400"/>
    </source>
</evidence>
<evidence type="ECO:0000313" key="12">
    <source>
        <dbReference type="EMBL" id="CAJ0581199.1"/>
    </source>
</evidence>
<accession>A0AA36D7F7</accession>
<dbReference type="GO" id="GO:0016020">
    <property type="term" value="C:membrane"/>
    <property type="evidence" value="ECO:0007669"/>
    <property type="project" value="InterPro"/>
</dbReference>
<dbReference type="PANTHER" id="PTHR13325">
    <property type="entry name" value="PROTEASE M50 MEMBRANE-BOUND TRANSCRIPTION FACTOR SITE 2 PROTEASE"/>
    <property type="match status" value="1"/>
</dbReference>
<keyword evidence="13" id="KW-1185">Reference proteome</keyword>
<feature type="transmembrane region" description="Helical" evidence="10">
    <location>
        <begin position="244"/>
        <end position="266"/>
    </location>
</feature>
<comment type="catalytic activity">
    <reaction evidence="1">
        <text>Cleaves several transcription factors that are type-2 transmembrane proteins within membrane-spanning domains. Known substrates include sterol regulatory element-binding protein (SREBP) -1, SREBP-2 and forms of the transcriptional activator ATF6. SREBP-2 is cleaved at the site 477-DRSRILL-|-CVLTFLCLSFNPLTSLLQWGGA-505. The residues Asn-Pro, 11 residues distal to the site of cleavage in the membrane-spanning domain, are important for cleavage by S2P endopeptidase. Replacement of either of these residues does not prevent cleavage, but there is no cleavage if both of these residues are replaced.</text>
        <dbReference type="EC" id="3.4.24.85"/>
    </reaction>
</comment>
<feature type="transmembrane region" description="Helical" evidence="10">
    <location>
        <begin position="174"/>
        <end position="194"/>
    </location>
</feature>
<dbReference type="Proteomes" id="UP001177023">
    <property type="component" value="Unassembled WGS sequence"/>
</dbReference>
<dbReference type="GO" id="GO:0005737">
    <property type="term" value="C:cytoplasm"/>
    <property type="evidence" value="ECO:0007669"/>
    <property type="project" value="TreeGrafter"/>
</dbReference>
<evidence type="ECO:0000256" key="10">
    <source>
        <dbReference type="SAM" id="Phobius"/>
    </source>
</evidence>
<evidence type="ECO:0000256" key="1">
    <source>
        <dbReference type="ARBA" id="ARBA00001350"/>
    </source>
</evidence>
<dbReference type="EC" id="3.4.24.85" evidence="3"/>
<keyword evidence="7 10" id="KW-0472">Membrane</keyword>
<evidence type="ECO:0000313" key="13">
    <source>
        <dbReference type="Proteomes" id="UP001177023"/>
    </source>
</evidence>
<sequence length="573" mass="64289">MAFTTAVSLFLLTWSGLFLLDFVLRALAVRRYIDFAEKHHIQISPFQLRFYTHRYDARLMPQGIGDGEKSLSRRMGRKLLTLWFDLGVIVVLACTVFVTWYLTSHIWHALPSSSSFNERTRDMPRPIPARFHTPAPLPANDNTAEPVFQGDDPIDHPHRDEGLTPIIPGVNMPWAHIPMFMIVLVMAAVLHELGHAWAARLESVRVSGFGVFVLGIYPGAFTEIDDLGLNQRPTWSKLRVYCGGVWHNLVLAAVGCLVVYSTPYLLSPFFTTGSGVTVEEVSQQSGLYGGLKPGQVVTKIDHCEVYHPLSWVECVKALQKERYGRCVDSDAVLAAKSSKVTIFDNELHCCDEQKNATPAHICFESGVVTKRNHPETRAPNLADALRLGGPEKPREVVRVETKLKRQLSCLDARSVTSQPSCNETTPCEASDQTRPKPTCIYPALYNGTRLVRLEVGEADKPVLFVGRMEEFLYLVEVSPLISRWSWVPKVLPHTVELFGKYVVTLSVALGVLNAVPCFALDGQHIIVALLQAWKIPRKRRHRLTQFSLAYGTFLLGANILIGFTKFFYSYKLM</sequence>
<comment type="subcellular location">
    <subcellularLocation>
        <location evidence="2">Endomembrane system</location>
        <topology evidence="2">Multi-pass membrane protein</topology>
    </subcellularLocation>
</comment>
<keyword evidence="6 10" id="KW-1133">Transmembrane helix</keyword>
<feature type="transmembrane region" description="Helical" evidence="10">
    <location>
        <begin position="79"/>
        <end position="102"/>
    </location>
</feature>
<feature type="transmembrane region" description="Helical" evidence="10">
    <location>
        <begin position="547"/>
        <end position="568"/>
    </location>
</feature>
<dbReference type="Pfam" id="PF02163">
    <property type="entry name" value="Peptidase_M50"/>
    <property type="match status" value="1"/>
</dbReference>
<evidence type="ECO:0000256" key="8">
    <source>
        <dbReference type="ARBA" id="ARBA00032658"/>
    </source>
</evidence>
<keyword evidence="5 10" id="KW-0812">Transmembrane</keyword>
<proteinExistence type="predicted"/>
<organism evidence="12 13">
    <name type="scientific">Mesorhabditis spiculigera</name>
    <dbReference type="NCBI Taxonomy" id="96644"/>
    <lineage>
        <taxon>Eukaryota</taxon>
        <taxon>Metazoa</taxon>
        <taxon>Ecdysozoa</taxon>
        <taxon>Nematoda</taxon>
        <taxon>Chromadorea</taxon>
        <taxon>Rhabditida</taxon>
        <taxon>Rhabditina</taxon>
        <taxon>Rhabditomorpha</taxon>
        <taxon>Rhabditoidea</taxon>
        <taxon>Rhabditidae</taxon>
        <taxon>Mesorhabditinae</taxon>
        <taxon>Mesorhabditis</taxon>
    </lineage>
</organism>
<dbReference type="GO" id="GO:1905897">
    <property type="term" value="P:regulation of response to endoplasmic reticulum stress"/>
    <property type="evidence" value="ECO:0007669"/>
    <property type="project" value="TreeGrafter"/>
</dbReference>
<dbReference type="GO" id="GO:0004222">
    <property type="term" value="F:metalloendopeptidase activity"/>
    <property type="evidence" value="ECO:0007669"/>
    <property type="project" value="InterPro"/>
</dbReference>